<evidence type="ECO:0000256" key="3">
    <source>
        <dbReference type="ARBA" id="ARBA00022833"/>
    </source>
</evidence>
<evidence type="ECO:0000259" key="6">
    <source>
        <dbReference type="PROSITE" id="PS51044"/>
    </source>
</evidence>
<dbReference type="AlphaFoldDB" id="A0A078ALC7"/>
<evidence type="ECO:0000256" key="1">
    <source>
        <dbReference type="ARBA" id="ARBA00022723"/>
    </source>
</evidence>
<dbReference type="InterPro" id="IPR004181">
    <property type="entry name" value="Znf_MIZ"/>
</dbReference>
<evidence type="ECO:0000256" key="4">
    <source>
        <dbReference type="PROSITE-ProRule" id="PRU00452"/>
    </source>
</evidence>
<feature type="compositionally biased region" description="Polar residues" evidence="5">
    <location>
        <begin position="587"/>
        <end position="601"/>
    </location>
</feature>
<reference evidence="7 8" key="1">
    <citation type="submission" date="2014-06" db="EMBL/GenBank/DDBJ databases">
        <authorList>
            <person name="Swart Estienne"/>
        </authorList>
    </citation>
    <scope>NUCLEOTIDE SEQUENCE [LARGE SCALE GENOMIC DNA]</scope>
    <source>
        <strain evidence="7 8">130c</strain>
    </source>
</reference>
<feature type="region of interest" description="Disordered" evidence="5">
    <location>
        <begin position="213"/>
        <end position="238"/>
    </location>
</feature>
<sequence length="1031" mass="117670">MQVNQTNIRNHSVDNVRTQNDRVQQPAQIHPQNNVFSSNQRAQGLSRPINSEPELHKQRIFNQVKSKIYTSNSLLSKLRNNPVNTLQAFLQRVECQVKVPENLPENELHQFLLNELCTYLTTDRGSSGAQEASAGNAPRTNPRNRQVSTAVDQRMSLDVDNHQNTVNSTNSINGNQQNGTAILAQTSPTLIRIPMNPMNVINVESQDCIEKVNPQLNPPLQKQQNSNNAKTQPLSSERPQLLINDKINKCMSTNAKMKRFMCAQCQLLYIDPLQIPVQTVLRPFLVHQAQDNDATLRDTKNPALPKECCKKFTITKQLLDQIKQQSRIQNVDNAKNTPKLLIQLRCIRMNNKDGLLSQNFPQFGFYRVNLDNRKLAHLKIAEPPNDKKRHDKFYDLTDILKNGENSLEIVQIFKNDKDPFKYACGIFIVRNFEQQELVNYVKNLQPVIPFQEGLSLIKKRFEKPECLTNQEDLKCQFTQKKIIIPVKGQWCEHDLCFDLENYIGMNQNPTSRKWICPCQPSDKPVILRRDEFTMKLLEIAKPDEDVLHITENLEIKFKDNRLYKIQGNKFVLDGQDSSIQGPEAAEQNENFSSLGDLQPQSQTPQAIEQINRNVDSSIIEESKEEFLVPQQFPVHNSHENAMLGKRKRMNDQQLQQSKSIELRNPNDKTVNGTVNGYQDFQIDLDCSDNSEPQQNKFLKNGLYNIQSEPNKRIQSTFQGQMYQHHNNQIRPHQQGMIPPAFHQNMMNQQQYNQNYAYAQQVVPIQQHIYNGNQAQISPQSVYVMSGDQSYYGMQPSHMQTSGIMPQNGYYSQANLDLVKQQMLHTQQKEFQDMFQTQNQQEVSKQTTLRMKDIVPTNQPTQKGNSLKNTILSKNPQISSMYDQNGQYINHQGQTQSKNNALNDVAKNMINGKEKNMMVQNHINNTATIKSQINNSSVNNMHQTGMGQAQGKTELKMAGTKPINSMATTQQSPKQQISGSNQSQIINSGSGSSKLPSSLTTTTNISNLSIPQVQSPHQQQKAGQFELIEIDD</sequence>
<dbReference type="InParanoid" id="A0A078ALC7"/>
<feature type="domain" description="SP-RING-type" evidence="6">
    <location>
        <begin position="460"/>
        <end position="555"/>
    </location>
</feature>
<evidence type="ECO:0000256" key="5">
    <source>
        <dbReference type="SAM" id="MobiDB-lite"/>
    </source>
</evidence>
<dbReference type="GO" id="GO:0016925">
    <property type="term" value="P:protein sumoylation"/>
    <property type="evidence" value="ECO:0007669"/>
    <property type="project" value="TreeGrafter"/>
</dbReference>
<keyword evidence="2 4" id="KW-0863">Zinc-finger</keyword>
<keyword evidence="8" id="KW-1185">Reference proteome</keyword>
<keyword evidence="3" id="KW-0862">Zinc</keyword>
<evidence type="ECO:0000313" key="7">
    <source>
        <dbReference type="EMBL" id="CDW83014.1"/>
    </source>
</evidence>
<dbReference type="Proteomes" id="UP000039865">
    <property type="component" value="Unassembled WGS sequence"/>
</dbReference>
<protein>
    <submittedName>
        <fullName evidence="7">Miz zinc finger family protein</fullName>
    </submittedName>
</protein>
<dbReference type="EMBL" id="CCKQ01011446">
    <property type="protein sequence ID" value="CDW83014.1"/>
    <property type="molecule type" value="Genomic_DNA"/>
</dbReference>
<evidence type="ECO:0000313" key="8">
    <source>
        <dbReference type="Proteomes" id="UP000039865"/>
    </source>
</evidence>
<feature type="region of interest" description="Disordered" evidence="5">
    <location>
        <begin position="968"/>
        <end position="999"/>
    </location>
</feature>
<organism evidence="7 8">
    <name type="scientific">Stylonychia lemnae</name>
    <name type="common">Ciliate</name>
    <dbReference type="NCBI Taxonomy" id="5949"/>
    <lineage>
        <taxon>Eukaryota</taxon>
        <taxon>Sar</taxon>
        <taxon>Alveolata</taxon>
        <taxon>Ciliophora</taxon>
        <taxon>Intramacronucleata</taxon>
        <taxon>Spirotrichea</taxon>
        <taxon>Stichotrichia</taxon>
        <taxon>Sporadotrichida</taxon>
        <taxon>Oxytrichidae</taxon>
        <taxon>Stylonychinae</taxon>
        <taxon>Stylonychia</taxon>
    </lineage>
</organism>
<dbReference type="InterPro" id="IPR013083">
    <property type="entry name" value="Znf_RING/FYVE/PHD"/>
</dbReference>
<dbReference type="PROSITE" id="PS51044">
    <property type="entry name" value="ZF_SP_RING"/>
    <property type="match status" value="1"/>
</dbReference>
<accession>A0A078ALC7</accession>
<dbReference type="GO" id="GO:0061665">
    <property type="term" value="F:SUMO ligase activity"/>
    <property type="evidence" value="ECO:0007669"/>
    <property type="project" value="TreeGrafter"/>
</dbReference>
<feature type="region of interest" description="Disordered" evidence="5">
    <location>
        <begin position="125"/>
        <end position="149"/>
    </location>
</feature>
<feature type="compositionally biased region" description="Low complexity" evidence="5">
    <location>
        <begin position="213"/>
        <end position="228"/>
    </location>
</feature>
<feature type="compositionally biased region" description="Polar residues" evidence="5">
    <location>
        <begin position="138"/>
        <end position="149"/>
    </location>
</feature>
<dbReference type="OMA" id="HISCMKL"/>
<dbReference type="OrthoDB" id="28127at2759"/>
<dbReference type="PANTHER" id="PTHR10782:SF4">
    <property type="entry name" value="TONALLI, ISOFORM E"/>
    <property type="match status" value="1"/>
</dbReference>
<dbReference type="GO" id="GO:0008270">
    <property type="term" value="F:zinc ion binding"/>
    <property type="evidence" value="ECO:0007669"/>
    <property type="project" value="UniProtKB-KW"/>
</dbReference>
<feature type="compositionally biased region" description="Polar residues" evidence="5">
    <location>
        <begin position="229"/>
        <end position="238"/>
    </location>
</feature>
<name>A0A078ALC7_STYLE</name>
<keyword evidence="1" id="KW-0479">Metal-binding</keyword>
<gene>
    <name evidence="7" type="primary">Contig8196.g8745</name>
    <name evidence="7" type="ORF">STYLEM_12053</name>
</gene>
<dbReference type="Pfam" id="PF02891">
    <property type="entry name" value="zf-MIZ"/>
    <property type="match status" value="1"/>
</dbReference>
<dbReference type="GO" id="GO:0000785">
    <property type="term" value="C:chromatin"/>
    <property type="evidence" value="ECO:0007669"/>
    <property type="project" value="TreeGrafter"/>
</dbReference>
<dbReference type="Gene3D" id="3.30.40.10">
    <property type="entry name" value="Zinc/RING finger domain, C3HC4 (zinc finger)"/>
    <property type="match status" value="1"/>
</dbReference>
<evidence type="ECO:0000256" key="2">
    <source>
        <dbReference type="ARBA" id="ARBA00022771"/>
    </source>
</evidence>
<feature type="compositionally biased region" description="Low complexity" evidence="5">
    <location>
        <begin position="974"/>
        <end position="999"/>
    </location>
</feature>
<feature type="region of interest" description="Disordered" evidence="5">
    <location>
        <begin position="574"/>
        <end position="601"/>
    </location>
</feature>
<proteinExistence type="predicted"/>
<dbReference type="PANTHER" id="PTHR10782">
    <property type="entry name" value="ZINC FINGER MIZ DOMAIN-CONTAINING PROTEIN"/>
    <property type="match status" value="1"/>
</dbReference>